<evidence type="ECO:0000256" key="2">
    <source>
        <dbReference type="ARBA" id="ARBA00023157"/>
    </source>
</evidence>
<dbReference type="InterPro" id="IPR052309">
    <property type="entry name" value="C-type_Lectin_Domain_Fam1"/>
</dbReference>
<gene>
    <name evidence="7" type="ORF">DAT39_020388</name>
</gene>
<evidence type="ECO:0000256" key="5">
    <source>
        <dbReference type="SAM" id="Phobius"/>
    </source>
</evidence>
<evidence type="ECO:0000256" key="3">
    <source>
        <dbReference type="ARBA" id="ARBA00023180"/>
    </source>
</evidence>
<feature type="domain" description="C-type lectin" evidence="6">
    <location>
        <begin position="120"/>
        <end position="192"/>
    </location>
</feature>
<dbReference type="Gene3D" id="3.10.100.10">
    <property type="entry name" value="Mannose-Binding Protein A, subunit A"/>
    <property type="match status" value="1"/>
</dbReference>
<dbReference type="AlphaFoldDB" id="A0A8J4TEW5"/>
<accession>A0A8J4TEW5</accession>
<evidence type="ECO:0000259" key="6">
    <source>
        <dbReference type="PROSITE" id="PS50041"/>
    </source>
</evidence>
<feature type="non-terminal residue" evidence="7">
    <location>
        <position position="1"/>
    </location>
</feature>
<keyword evidence="1" id="KW-0430">Lectin</keyword>
<keyword evidence="2" id="KW-1015">Disulfide bond</keyword>
<feature type="coiled-coil region" evidence="4">
    <location>
        <begin position="34"/>
        <end position="110"/>
    </location>
</feature>
<keyword evidence="3" id="KW-0325">Glycoprotein</keyword>
<reference evidence="7" key="1">
    <citation type="submission" date="2020-07" db="EMBL/GenBank/DDBJ databases">
        <title>Clarias magur genome sequencing, assembly and annotation.</title>
        <authorList>
            <person name="Kushwaha B."/>
            <person name="Kumar R."/>
            <person name="Das P."/>
            <person name="Joshi C.G."/>
            <person name="Kumar D."/>
            <person name="Nagpure N.S."/>
            <person name="Pandey M."/>
            <person name="Agarwal S."/>
            <person name="Srivastava S."/>
            <person name="Singh M."/>
            <person name="Sahoo L."/>
            <person name="Jayasankar P."/>
            <person name="Meher P.K."/>
            <person name="Koringa P.G."/>
            <person name="Iquebal M.A."/>
            <person name="Das S.P."/>
            <person name="Bit A."/>
            <person name="Patnaik S."/>
            <person name="Patel N."/>
            <person name="Shah T.M."/>
            <person name="Hinsu A."/>
            <person name="Jena J.K."/>
        </authorList>
    </citation>
    <scope>NUCLEOTIDE SEQUENCE</scope>
    <source>
        <strain evidence="7">CIFAMagur01</strain>
        <tissue evidence="7">Testis</tissue>
    </source>
</reference>
<dbReference type="InterPro" id="IPR001304">
    <property type="entry name" value="C-type_lectin-like"/>
</dbReference>
<comment type="caution">
    <text evidence="7">The sequence shown here is derived from an EMBL/GenBank/DDBJ whole genome shotgun (WGS) entry which is preliminary data.</text>
</comment>
<dbReference type="PANTHER" id="PTHR46490">
    <property type="entry name" value="C-TYPE LECTIN DOMAIN FAMILY 12 MEMBER A-RELATED"/>
    <property type="match status" value="1"/>
</dbReference>
<keyword evidence="5" id="KW-0812">Transmembrane</keyword>
<dbReference type="PANTHER" id="PTHR46490:SF6">
    <property type="entry name" value="ASIALOGLYCOPROTEIN RECEPTOR 1-LIKE-RELATED"/>
    <property type="match status" value="1"/>
</dbReference>
<dbReference type="Pfam" id="PF00059">
    <property type="entry name" value="Lectin_C"/>
    <property type="match status" value="1"/>
</dbReference>
<feature type="non-terminal residue" evidence="7">
    <location>
        <position position="192"/>
    </location>
</feature>
<keyword evidence="5" id="KW-0472">Membrane</keyword>
<evidence type="ECO:0000256" key="1">
    <source>
        <dbReference type="ARBA" id="ARBA00022734"/>
    </source>
</evidence>
<dbReference type="GO" id="GO:0030246">
    <property type="term" value="F:carbohydrate binding"/>
    <property type="evidence" value="ECO:0007669"/>
    <property type="project" value="UniProtKB-KW"/>
</dbReference>
<feature type="transmembrane region" description="Helical" evidence="5">
    <location>
        <begin position="12"/>
        <end position="32"/>
    </location>
</feature>
<keyword evidence="5" id="KW-1133">Transmembrane helix</keyword>
<sequence length="192" mass="22788">KDTSWKRCSRVTAVWALLLCVLLLTGITMLWIKYNNLKTENNQLQTSYNNLTTEKKQLQERHNNLNTEKRLLQASYNNQTVERDQLQAVNKNLTIEKDQLRRERDGYLRTFWEKRKCFCFSSSLYCMSTEMKNWTESRQDCTDKGLDLVIVNSREEQEFIGKQKARFKAWIGLSDRDTEGEWKWVDGTPLTT</sequence>
<dbReference type="PROSITE" id="PS50041">
    <property type="entry name" value="C_TYPE_LECTIN_2"/>
    <property type="match status" value="1"/>
</dbReference>
<keyword evidence="4" id="KW-0175">Coiled coil</keyword>
<proteinExistence type="predicted"/>
<protein>
    <submittedName>
        <fullName evidence="7">Antigen like protein</fullName>
    </submittedName>
</protein>
<evidence type="ECO:0000313" key="7">
    <source>
        <dbReference type="EMBL" id="KAF5889909.1"/>
    </source>
</evidence>
<dbReference type="EMBL" id="QNUK01000753">
    <property type="protein sequence ID" value="KAF5889909.1"/>
    <property type="molecule type" value="Genomic_DNA"/>
</dbReference>
<dbReference type="Gene3D" id="1.20.5.400">
    <property type="match status" value="2"/>
</dbReference>
<name>A0A8J4TEW5_CLAMG</name>
<dbReference type="Proteomes" id="UP000727407">
    <property type="component" value="Unassembled WGS sequence"/>
</dbReference>
<dbReference type="InterPro" id="IPR016187">
    <property type="entry name" value="CTDL_fold"/>
</dbReference>
<organism evidence="7 8">
    <name type="scientific">Clarias magur</name>
    <name type="common">Asian catfish</name>
    <name type="synonym">Macropteronotus magur</name>
    <dbReference type="NCBI Taxonomy" id="1594786"/>
    <lineage>
        <taxon>Eukaryota</taxon>
        <taxon>Metazoa</taxon>
        <taxon>Chordata</taxon>
        <taxon>Craniata</taxon>
        <taxon>Vertebrata</taxon>
        <taxon>Euteleostomi</taxon>
        <taxon>Actinopterygii</taxon>
        <taxon>Neopterygii</taxon>
        <taxon>Teleostei</taxon>
        <taxon>Ostariophysi</taxon>
        <taxon>Siluriformes</taxon>
        <taxon>Clariidae</taxon>
        <taxon>Clarias</taxon>
    </lineage>
</organism>
<keyword evidence="8" id="KW-1185">Reference proteome</keyword>
<dbReference type="OrthoDB" id="8950604at2759"/>
<dbReference type="InterPro" id="IPR016186">
    <property type="entry name" value="C-type_lectin-like/link_sf"/>
</dbReference>
<evidence type="ECO:0000256" key="4">
    <source>
        <dbReference type="SAM" id="Coils"/>
    </source>
</evidence>
<evidence type="ECO:0000313" key="8">
    <source>
        <dbReference type="Proteomes" id="UP000727407"/>
    </source>
</evidence>
<dbReference type="SUPFAM" id="SSF56436">
    <property type="entry name" value="C-type lectin-like"/>
    <property type="match status" value="1"/>
</dbReference>